<dbReference type="GO" id="GO:0046872">
    <property type="term" value="F:metal ion binding"/>
    <property type="evidence" value="ECO:0007669"/>
    <property type="project" value="UniProtKB-KW"/>
</dbReference>
<dbReference type="PANTHER" id="PTHR43048:SF5">
    <property type="entry name" value="BLR5325 PROTEIN"/>
    <property type="match status" value="1"/>
</dbReference>
<sequence length="145" mass="16156">MAIEKIDHVGIIVQDLELVKEFFSSLGLELMGQQEVSGDWINNIYGVDDAAATVAMMNVPNAETVIEIITFKSPQNVVPDSNYFPRNIGGSHIAFAVQDLDQIVSNLKDSTHHVIGDIIQYKDQYKLCYIKGPESVYVELAEKLK</sequence>
<dbReference type="AlphaFoldDB" id="A0A239YD17"/>
<accession>A0A239YD17</accession>
<protein>
    <submittedName>
        <fullName evidence="2">Methylmalonyl-CoA epimerase</fullName>
    </submittedName>
</protein>
<dbReference type="EMBL" id="LT906462">
    <property type="protein sequence ID" value="SNV56088.1"/>
    <property type="molecule type" value="Genomic_DNA"/>
</dbReference>
<dbReference type="InterPro" id="IPR051785">
    <property type="entry name" value="MMCE/EMCE_epimerase"/>
</dbReference>
<dbReference type="Gene3D" id="3.10.180.10">
    <property type="entry name" value="2,3-Dihydroxybiphenyl 1,2-Dioxygenase, domain 1"/>
    <property type="match status" value="1"/>
</dbReference>
<reference evidence="2 3" key="1">
    <citation type="submission" date="2017-06" db="EMBL/GenBank/DDBJ databases">
        <authorList>
            <consortium name="Pathogen Informatics"/>
        </authorList>
    </citation>
    <scope>NUCLEOTIDE SEQUENCE [LARGE SCALE GENOMIC DNA]</scope>
    <source>
        <strain evidence="2 3">NCTC13839</strain>
    </source>
</reference>
<dbReference type="KEGG" id="sste:SAMEA4384403_0213"/>
<keyword evidence="1" id="KW-0479">Metal-binding</keyword>
<dbReference type="InterPro" id="IPR029068">
    <property type="entry name" value="Glyas_Bleomycin-R_OHBP_Dase"/>
</dbReference>
<organism evidence="2 3">
    <name type="scientific">Mammaliicoccus stepanovicii</name>
    <dbReference type="NCBI Taxonomy" id="643214"/>
    <lineage>
        <taxon>Bacteria</taxon>
        <taxon>Bacillati</taxon>
        <taxon>Bacillota</taxon>
        <taxon>Bacilli</taxon>
        <taxon>Bacillales</taxon>
        <taxon>Staphylococcaceae</taxon>
        <taxon>Mammaliicoccus</taxon>
    </lineage>
</organism>
<keyword evidence="3" id="KW-1185">Reference proteome</keyword>
<gene>
    <name evidence="2" type="ORF">SAMEA4384403_00213</name>
</gene>
<dbReference type="GO" id="GO:0004493">
    <property type="term" value="F:methylmalonyl-CoA epimerase activity"/>
    <property type="evidence" value="ECO:0007669"/>
    <property type="project" value="TreeGrafter"/>
</dbReference>
<dbReference type="OrthoDB" id="9795618at2"/>
<evidence type="ECO:0000256" key="1">
    <source>
        <dbReference type="ARBA" id="ARBA00022723"/>
    </source>
</evidence>
<dbReference type="RefSeq" id="WP_158245684.1">
    <property type="nucleotide sequence ID" value="NZ_BMDM01000007.1"/>
</dbReference>
<dbReference type="SUPFAM" id="SSF54593">
    <property type="entry name" value="Glyoxalase/Bleomycin resistance protein/Dihydroxybiphenyl dioxygenase"/>
    <property type="match status" value="1"/>
</dbReference>
<evidence type="ECO:0000313" key="2">
    <source>
        <dbReference type="EMBL" id="SNV56088.1"/>
    </source>
</evidence>
<dbReference type="GO" id="GO:0046491">
    <property type="term" value="P:L-methylmalonyl-CoA metabolic process"/>
    <property type="evidence" value="ECO:0007669"/>
    <property type="project" value="TreeGrafter"/>
</dbReference>
<dbReference type="Pfam" id="PF13669">
    <property type="entry name" value="Glyoxalase_4"/>
    <property type="match status" value="1"/>
</dbReference>
<dbReference type="Proteomes" id="UP000242084">
    <property type="component" value="Chromosome 1"/>
</dbReference>
<evidence type="ECO:0000313" key="3">
    <source>
        <dbReference type="Proteomes" id="UP000242084"/>
    </source>
</evidence>
<proteinExistence type="predicted"/>
<name>A0A239YD17_9STAP</name>
<dbReference type="PANTHER" id="PTHR43048">
    <property type="entry name" value="METHYLMALONYL-COA EPIMERASE"/>
    <property type="match status" value="1"/>
</dbReference>